<dbReference type="OMA" id="DMADNTH"/>
<evidence type="ECO:0000256" key="1">
    <source>
        <dbReference type="SAM" id="Phobius"/>
    </source>
</evidence>
<dbReference type="KEGG" id="spu:575308"/>
<keyword evidence="3" id="KW-1185">Reference proteome</keyword>
<name>A0A7M7TG29_STRPU</name>
<proteinExistence type="predicted"/>
<dbReference type="PANTHER" id="PTHR46612">
    <property type="entry name" value="XYLOSIDE XYLOSYLTRANSFERASE 1"/>
    <property type="match status" value="1"/>
</dbReference>
<keyword evidence="1" id="KW-0472">Membrane</keyword>
<dbReference type="GO" id="GO:0005789">
    <property type="term" value="C:endoplasmic reticulum membrane"/>
    <property type="evidence" value="ECO:0000318"/>
    <property type="project" value="GO_Central"/>
</dbReference>
<dbReference type="GeneID" id="575308"/>
<dbReference type="InParanoid" id="A0A7M7TG29"/>
<reference evidence="3" key="1">
    <citation type="submission" date="2015-02" db="EMBL/GenBank/DDBJ databases">
        <title>Genome sequencing for Strongylocentrotus purpuratus.</title>
        <authorList>
            <person name="Murali S."/>
            <person name="Liu Y."/>
            <person name="Vee V."/>
            <person name="English A."/>
            <person name="Wang M."/>
            <person name="Skinner E."/>
            <person name="Han Y."/>
            <person name="Muzny D.M."/>
            <person name="Worley K.C."/>
            <person name="Gibbs R.A."/>
        </authorList>
    </citation>
    <scope>NUCLEOTIDE SEQUENCE</scope>
</reference>
<evidence type="ECO:0008006" key="4">
    <source>
        <dbReference type="Google" id="ProtNLM"/>
    </source>
</evidence>
<dbReference type="InterPro" id="IPR042465">
    <property type="entry name" value="XXLT1"/>
</dbReference>
<dbReference type="GO" id="GO:0016266">
    <property type="term" value="P:protein O-linked glycosylation via N-acetyl-galactosamine"/>
    <property type="evidence" value="ECO:0000318"/>
    <property type="project" value="GO_Central"/>
</dbReference>
<evidence type="ECO:0000313" key="2">
    <source>
        <dbReference type="EnsemblMetazoa" id="XP_780812"/>
    </source>
</evidence>
<dbReference type="OrthoDB" id="411524at2759"/>
<keyword evidence="1" id="KW-0812">Transmembrane</keyword>
<dbReference type="PANTHER" id="PTHR46612:SF1">
    <property type="entry name" value="XYLOSIDE XYLOSYLTRANSFERASE 1"/>
    <property type="match status" value="1"/>
</dbReference>
<dbReference type="SUPFAM" id="SSF53448">
    <property type="entry name" value="Nucleotide-diphospho-sugar transferases"/>
    <property type="match status" value="1"/>
</dbReference>
<organism evidence="2 3">
    <name type="scientific">Strongylocentrotus purpuratus</name>
    <name type="common">Purple sea urchin</name>
    <dbReference type="NCBI Taxonomy" id="7668"/>
    <lineage>
        <taxon>Eukaryota</taxon>
        <taxon>Metazoa</taxon>
        <taxon>Echinodermata</taxon>
        <taxon>Eleutherozoa</taxon>
        <taxon>Echinozoa</taxon>
        <taxon>Echinoidea</taxon>
        <taxon>Euechinoidea</taxon>
        <taxon>Echinacea</taxon>
        <taxon>Camarodonta</taxon>
        <taxon>Echinidea</taxon>
        <taxon>Strongylocentrotidae</taxon>
        <taxon>Strongylocentrotus</taxon>
    </lineage>
</organism>
<feature type="transmembrane region" description="Helical" evidence="1">
    <location>
        <begin position="37"/>
        <end position="58"/>
    </location>
</feature>
<protein>
    <recommendedName>
        <fullName evidence="4">Xyloside xylosyltransferase 1</fullName>
    </recommendedName>
</protein>
<sequence>MLCFTRRTSDPLPLVRPKSLTKYQHITWITWSLLRPVLVIIGCFWIGYLTAIVGPMLHASQDASTRHRVSRFADYLNLPAKIFDNNKSAPDGILRRSISSPPSDDPGRFRYVLIPLTSVETMPYHKKRFEVCMKSILEKSSIPLFFFFVVDEPSRLYLEETMTMFSRKYRSKVEIQYTFLDQETIAKKLASSVSVVQQIVSGNTQGYYNQSIFFLSVAIHRGILPDFVHQIIMLDTDLKFLSDISGLFAHFDKFQGSNVMGIAHDQQPTYRDAFKAFRARNPTTRVGSPAPDGLPGFNSGVVLLDIARMRSSQLYNYYLNPPVAELISRKYLFKGSLGDQDFYSLIGNERENLFYVLPCSWNRHLCRKLYDEYAPVFDSYFNCDGKIHIYHASCNSTMPV</sequence>
<reference evidence="2" key="2">
    <citation type="submission" date="2021-01" db="UniProtKB">
        <authorList>
            <consortium name="EnsemblMetazoa"/>
        </authorList>
    </citation>
    <scope>IDENTIFICATION</scope>
</reference>
<dbReference type="RefSeq" id="XP_780812.2">
    <property type="nucleotide sequence ID" value="XM_775719.5"/>
</dbReference>
<accession>A0A7M7TG29</accession>
<evidence type="ECO:0000313" key="3">
    <source>
        <dbReference type="Proteomes" id="UP000007110"/>
    </source>
</evidence>
<dbReference type="GO" id="GO:0140560">
    <property type="term" value="F:xylosyl alpha-1,3-xylosyltransferase activity"/>
    <property type="evidence" value="ECO:0000318"/>
    <property type="project" value="GO_Central"/>
</dbReference>
<dbReference type="Proteomes" id="UP000007110">
    <property type="component" value="Unassembled WGS sequence"/>
</dbReference>
<dbReference type="EnsemblMetazoa" id="XM_775719">
    <property type="protein sequence ID" value="XP_780812"/>
    <property type="gene ID" value="LOC575308"/>
</dbReference>
<dbReference type="Gene3D" id="3.90.550.10">
    <property type="entry name" value="Spore Coat Polysaccharide Biosynthesis Protein SpsA, Chain A"/>
    <property type="match status" value="1"/>
</dbReference>
<dbReference type="AlphaFoldDB" id="A0A7M7TG29"/>
<keyword evidence="1" id="KW-1133">Transmembrane helix</keyword>
<dbReference type="InterPro" id="IPR029044">
    <property type="entry name" value="Nucleotide-diphossugar_trans"/>
</dbReference>
<dbReference type="FunCoup" id="A0A7M7TG29">
    <property type="interactions" value="744"/>
</dbReference>